<reference evidence="9 10" key="1">
    <citation type="journal article" date="2017" name="Plant Biotechnol. J.">
        <title>A comprehensive draft genome sequence for lupin (Lupinus angustifolius), an emerging health food: insights into plant-microbe interactions and legume evolution.</title>
        <authorList>
            <person name="Hane J.K."/>
            <person name="Ming Y."/>
            <person name="Kamphuis L.G."/>
            <person name="Nelson M.N."/>
            <person name="Garg G."/>
            <person name="Atkins C.A."/>
            <person name="Bayer P.E."/>
            <person name="Bravo A."/>
            <person name="Bringans S."/>
            <person name="Cannon S."/>
            <person name="Edwards D."/>
            <person name="Foley R."/>
            <person name="Gao L.L."/>
            <person name="Harrison M.J."/>
            <person name="Huang W."/>
            <person name="Hurgobin B."/>
            <person name="Li S."/>
            <person name="Liu C.W."/>
            <person name="McGrath A."/>
            <person name="Morahan G."/>
            <person name="Murray J."/>
            <person name="Weller J."/>
            <person name="Jian J."/>
            <person name="Singh K.B."/>
        </authorList>
    </citation>
    <scope>NUCLEOTIDE SEQUENCE [LARGE SCALE GENOMIC DNA]</scope>
    <source>
        <strain evidence="10">cv. Tanjil</strain>
        <tissue evidence="9">Whole plant</tissue>
    </source>
</reference>
<evidence type="ECO:0000256" key="5">
    <source>
        <dbReference type="ARBA" id="ARBA00023163"/>
    </source>
</evidence>
<dbReference type="PROSITE" id="PS51294">
    <property type="entry name" value="HTH_MYB"/>
    <property type="match status" value="2"/>
</dbReference>
<dbReference type="SMART" id="SM00717">
    <property type="entry name" value="SANT"/>
    <property type="match status" value="2"/>
</dbReference>
<keyword evidence="5" id="KW-0804">Transcription</keyword>
<dbReference type="Pfam" id="PF00249">
    <property type="entry name" value="Myb_DNA-binding"/>
    <property type="match status" value="2"/>
</dbReference>
<evidence type="ECO:0000313" key="9">
    <source>
        <dbReference type="EMBL" id="OIW12263.1"/>
    </source>
</evidence>
<dbReference type="CDD" id="cd00167">
    <property type="entry name" value="SANT"/>
    <property type="match status" value="2"/>
</dbReference>
<evidence type="ECO:0000259" key="8">
    <source>
        <dbReference type="PROSITE" id="PS51294"/>
    </source>
</evidence>
<dbReference type="GO" id="GO:0000981">
    <property type="term" value="F:DNA-binding transcription factor activity, RNA polymerase II-specific"/>
    <property type="evidence" value="ECO:0007669"/>
    <property type="project" value="TreeGrafter"/>
</dbReference>
<evidence type="ECO:0000256" key="1">
    <source>
        <dbReference type="ARBA" id="ARBA00004123"/>
    </source>
</evidence>
<dbReference type="InterPro" id="IPR017930">
    <property type="entry name" value="Myb_dom"/>
</dbReference>
<dbReference type="SUPFAM" id="SSF46689">
    <property type="entry name" value="Homeodomain-like"/>
    <property type="match status" value="1"/>
</dbReference>
<dbReference type="FunFam" id="1.10.10.60:FF:000060">
    <property type="entry name" value="MYB transcription factor"/>
    <property type="match status" value="1"/>
</dbReference>
<gene>
    <name evidence="9" type="ORF">TanjilG_06052</name>
</gene>
<dbReference type="GO" id="GO:0000978">
    <property type="term" value="F:RNA polymerase II cis-regulatory region sequence-specific DNA binding"/>
    <property type="evidence" value="ECO:0007669"/>
    <property type="project" value="TreeGrafter"/>
</dbReference>
<feature type="domain" description="Myb-like" evidence="7">
    <location>
        <begin position="70"/>
        <end position="116"/>
    </location>
</feature>
<evidence type="ECO:0000313" key="10">
    <source>
        <dbReference type="Proteomes" id="UP000188354"/>
    </source>
</evidence>
<dbReference type="PANTHER" id="PTHR45614">
    <property type="entry name" value="MYB PROTEIN-RELATED"/>
    <property type="match status" value="1"/>
</dbReference>
<evidence type="ECO:0000256" key="4">
    <source>
        <dbReference type="ARBA" id="ARBA00023125"/>
    </source>
</evidence>
<dbReference type="EMBL" id="CM007365">
    <property type="protein sequence ID" value="OIW12263.1"/>
    <property type="molecule type" value="Genomic_DNA"/>
</dbReference>
<keyword evidence="3" id="KW-0805">Transcription regulation</keyword>
<evidence type="ECO:0000256" key="3">
    <source>
        <dbReference type="ARBA" id="ARBA00023015"/>
    </source>
</evidence>
<name>A0A4P1RK38_LUPAN</name>
<evidence type="ECO:0000259" key="7">
    <source>
        <dbReference type="PROSITE" id="PS50090"/>
    </source>
</evidence>
<dbReference type="Gramene" id="OIW12263">
    <property type="protein sequence ID" value="OIW12263"/>
    <property type="gene ID" value="TanjilG_06052"/>
</dbReference>
<dbReference type="InterPro" id="IPR001005">
    <property type="entry name" value="SANT/Myb"/>
</dbReference>
<dbReference type="GO" id="GO:0005634">
    <property type="term" value="C:nucleus"/>
    <property type="evidence" value="ECO:0007669"/>
    <property type="project" value="UniProtKB-SubCell"/>
</dbReference>
<accession>A0A4P1RK38</accession>
<feature type="domain" description="HTH myb-type" evidence="8">
    <location>
        <begin position="117"/>
        <end position="171"/>
    </location>
</feature>
<keyword evidence="4" id="KW-0238">DNA-binding</keyword>
<organism evidence="9 10">
    <name type="scientific">Lupinus angustifolius</name>
    <name type="common">Narrow-leaved blue lupine</name>
    <dbReference type="NCBI Taxonomy" id="3871"/>
    <lineage>
        <taxon>Eukaryota</taxon>
        <taxon>Viridiplantae</taxon>
        <taxon>Streptophyta</taxon>
        <taxon>Embryophyta</taxon>
        <taxon>Tracheophyta</taxon>
        <taxon>Spermatophyta</taxon>
        <taxon>Magnoliopsida</taxon>
        <taxon>eudicotyledons</taxon>
        <taxon>Gunneridae</taxon>
        <taxon>Pentapetalae</taxon>
        <taxon>rosids</taxon>
        <taxon>fabids</taxon>
        <taxon>Fabales</taxon>
        <taxon>Fabaceae</taxon>
        <taxon>Papilionoideae</taxon>
        <taxon>50 kb inversion clade</taxon>
        <taxon>genistoids sensu lato</taxon>
        <taxon>core genistoids</taxon>
        <taxon>Genisteae</taxon>
        <taxon>Lupinus</taxon>
    </lineage>
</organism>
<dbReference type="AlphaFoldDB" id="A0A4P1RK38"/>
<keyword evidence="10" id="KW-1185">Reference proteome</keyword>
<sequence>MSSYQFNNVGYGSYANLSRAPVRSSCLLVPQQPLLTNPFEVMGLSQEVELRDHVEARNGSGLGKTKLCARGHWRPSEDAKLKELVAQFGPQNWNSIAQHFHARSGKSCRLRWFNQLDPRINRRVFTEDEEARLISAHSLYGNKWALISKLFPRRTDNAVKNHWHVMQARRLREESNHYRRHNPNIRRGWSLGLSNNVANGLTNSSIINKSSSTCTNISFTPSSSRPMFRPSYNSYNYNNLVPAQNHAHGSLTGLSRERRVQTKHMGYGKYFGSWNGPCQIGSMGKFKATLEQRNYSDTNSDISVSESFGIKRITNLSVSGNENMDDKVQMPFIDFLGVGGA</sequence>
<keyword evidence="6" id="KW-0539">Nucleus</keyword>
<keyword evidence="2" id="KW-0677">Repeat</keyword>
<dbReference type="Proteomes" id="UP000188354">
    <property type="component" value="Chromosome LG05"/>
</dbReference>
<protein>
    <submittedName>
        <fullName evidence="9">Uncharacterized protein</fullName>
    </submittedName>
</protein>
<proteinExistence type="predicted"/>
<dbReference type="Gene3D" id="1.10.10.60">
    <property type="entry name" value="Homeodomain-like"/>
    <property type="match status" value="2"/>
</dbReference>
<evidence type="ECO:0000256" key="2">
    <source>
        <dbReference type="ARBA" id="ARBA00022737"/>
    </source>
</evidence>
<dbReference type="PROSITE" id="PS50090">
    <property type="entry name" value="MYB_LIKE"/>
    <property type="match status" value="2"/>
</dbReference>
<dbReference type="InterPro" id="IPR009057">
    <property type="entry name" value="Homeodomain-like_sf"/>
</dbReference>
<dbReference type="PANTHER" id="PTHR45614:SF259">
    <property type="entry name" value="MYB DOMAIN PROTEIN 89-RELATED"/>
    <property type="match status" value="1"/>
</dbReference>
<feature type="domain" description="HTH myb-type" evidence="8">
    <location>
        <begin position="70"/>
        <end position="116"/>
    </location>
</feature>
<comment type="subcellular location">
    <subcellularLocation>
        <location evidence="1">Nucleus</location>
    </subcellularLocation>
</comment>
<evidence type="ECO:0000256" key="6">
    <source>
        <dbReference type="ARBA" id="ARBA00023242"/>
    </source>
</evidence>
<feature type="domain" description="Myb-like" evidence="7">
    <location>
        <begin position="117"/>
        <end position="167"/>
    </location>
</feature>
<dbReference type="InterPro" id="IPR050560">
    <property type="entry name" value="MYB_TF"/>
</dbReference>